<dbReference type="RefSeq" id="WP_166210150.1">
    <property type="nucleotide sequence ID" value="NZ_CP088285.1"/>
</dbReference>
<dbReference type="AlphaFoldDB" id="A0A973VWA2"/>
<evidence type="ECO:0000313" key="1">
    <source>
        <dbReference type="EMBL" id="NVI42565.1"/>
    </source>
</evidence>
<organism evidence="1">
    <name type="scientific">Bradyrhizobium septentrionale</name>
    <dbReference type="NCBI Taxonomy" id="1404411"/>
    <lineage>
        <taxon>Bacteria</taxon>
        <taxon>Pseudomonadati</taxon>
        <taxon>Pseudomonadota</taxon>
        <taxon>Alphaproteobacteria</taxon>
        <taxon>Hyphomicrobiales</taxon>
        <taxon>Nitrobacteraceae</taxon>
        <taxon>Bradyrhizobium</taxon>
    </lineage>
</organism>
<reference evidence="1" key="1">
    <citation type="submission" date="2020-06" db="EMBL/GenBank/DDBJ databases">
        <title>Whole Genome Sequence of Bradyrhizobium sp. Strain 1S1.</title>
        <authorList>
            <person name="Bromfield E.S.P."/>
            <person name="Cloutier S."/>
        </authorList>
    </citation>
    <scope>NUCLEOTIDE SEQUENCE [LARGE SCALE GENOMIC DNA]</scope>
    <source>
        <strain evidence="1">1S1</strain>
    </source>
</reference>
<gene>
    <name evidence="1" type="ORF">HAP48_005515</name>
    <name evidence="2" type="ORF">WDK88_07655</name>
</gene>
<reference evidence="2" key="2">
    <citation type="journal article" date="2021" name="Int. J. Syst. Evol. Microbiol.">
        <title>Bradyrhizobium septentrionale sp. nov. (sv. septentrionale) and Bradyrhizobium quebecense sp. nov. (sv. septentrionale) associated with legumes native to Canada possess rearranged symbiosis genes and numerous insertion sequences.</title>
        <authorList>
            <person name="Bromfield E.S.P."/>
            <person name="Cloutier S."/>
        </authorList>
    </citation>
    <scope>NUCLEOTIDE SEQUENCE</scope>
    <source>
        <strain evidence="2">5S5</strain>
    </source>
</reference>
<evidence type="ECO:0000313" key="3">
    <source>
        <dbReference type="Proteomes" id="UP001432046"/>
    </source>
</evidence>
<keyword evidence="3" id="KW-1185">Reference proteome</keyword>
<protein>
    <submittedName>
        <fullName evidence="1">Uncharacterized protein</fullName>
    </submittedName>
</protein>
<name>A0A973VWA2_9BRAD</name>
<reference evidence="2" key="3">
    <citation type="submission" date="2024-03" db="EMBL/GenBank/DDBJ databases">
        <authorList>
            <person name="Bromfield E.S.P."/>
            <person name="Cloutier S."/>
        </authorList>
    </citation>
    <scope>NUCLEOTIDE SEQUENCE</scope>
    <source>
        <strain evidence="2">5S5</strain>
    </source>
</reference>
<dbReference type="Proteomes" id="UP001432046">
    <property type="component" value="Chromosome"/>
</dbReference>
<sequence>MARSDKLVRSACAKSAQRRCLEMDGWRCLRADRAAHPLEMPPNLHAHLPAPTSSAIEPATLQYPGNVAIQRQNRATRRFLPIR</sequence>
<dbReference type="EMBL" id="CP147711">
    <property type="protein sequence ID" value="WXC81487.1"/>
    <property type="molecule type" value="Genomic_DNA"/>
</dbReference>
<dbReference type="EMBL" id="JAAOLE020000001">
    <property type="protein sequence ID" value="NVI42565.1"/>
    <property type="molecule type" value="Genomic_DNA"/>
</dbReference>
<evidence type="ECO:0000313" key="2">
    <source>
        <dbReference type="EMBL" id="WXC81487.1"/>
    </source>
</evidence>
<proteinExistence type="predicted"/>
<accession>A0A973VWA2</accession>